<comment type="caution">
    <text evidence="1">The sequence shown here is derived from an EMBL/GenBank/DDBJ whole genome shotgun (WGS) entry which is preliminary data.</text>
</comment>
<dbReference type="OrthoDB" id="7620327at2"/>
<sequence>MDPFQMVVVIVAIVFGTKAWRDHMRFKEMRANDRASDVEFDRMTQEVARLKERVRVLEKIVTDSDKHLSEEISRLA</sequence>
<protein>
    <recommendedName>
        <fullName evidence="3">Phage shock protein B</fullName>
    </recommendedName>
</protein>
<evidence type="ECO:0008006" key="3">
    <source>
        <dbReference type="Google" id="ProtNLM"/>
    </source>
</evidence>
<name>A0A059FLG7_9PROT</name>
<keyword evidence="2" id="KW-1185">Reference proteome</keyword>
<evidence type="ECO:0000313" key="2">
    <source>
        <dbReference type="Proteomes" id="UP000024816"/>
    </source>
</evidence>
<organism evidence="1 2">
    <name type="scientific">Hyphomonas jannaschiana VP2</name>
    <dbReference type="NCBI Taxonomy" id="1280952"/>
    <lineage>
        <taxon>Bacteria</taxon>
        <taxon>Pseudomonadati</taxon>
        <taxon>Pseudomonadota</taxon>
        <taxon>Alphaproteobacteria</taxon>
        <taxon>Hyphomonadales</taxon>
        <taxon>Hyphomonadaceae</taxon>
        <taxon>Hyphomonas</taxon>
    </lineage>
</organism>
<dbReference type="AlphaFoldDB" id="A0A059FLG7"/>
<dbReference type="Proteomes" id="UP000024816">
    <property type="component" value="Unassembled WGS sequence"/>
</dbReference>
<reference evidence="1 2" key="1">
    <citation type="journal article" date="2014" name="Antonie Van Leeuwenhoek">
        <title>Hyphomonas beringensis sp. nov. and Hyphomonas chukchiensis sp. nov., isolated from surface seawater of the Bering Sea and Chukchi Sea.</title>
        <authorList>
            <person name="Li C."/>
            <person name="Lai Q."/>
            <person name="Li G."/>
            <person name="Dong C."/>
            <person name="Wang J."/>
            <person name="Liao Y."/>
            <person name="Shao Z."/>
        </authorList>
    </citation>
    <scope>NUCLEOTIDE SEQUENCE [LARGE SCALE GENOMIC DNA]</scope>
    <source>
        <strain evidence="1 2">VP2</strain>
    </source>
</reference>
<proteinExistence type="predicted"/>
<dbReference type="EMBL" id="ARYJ01000001">
    <property type="protein sequence ID" value="KCZ91328.1"/>
    <property type="molecule type" value="Genomic_DNA"/>
</dbReference>
<dbReference type="RefSeq" id="WP_035577586.1">
    <property type="nucleotide sequence ID" value="NZ_ARYJ01000001.1"/>
</dbReference>
<gene>
    <name evidence="1" type="ORF">HJA_02280</name>
</gene>
<dbReference type="eggNOG" id="ENOG5032Z25">
    <property type="taxonomic scope" value="Bacteria"/>
</dbReference>
<dbReference type="PATRIC" id="fig|1280952.3.peg.461"/>
<accession>A0A059FLG7</accession>
<dbReference type="STRING" id="1280952.HJA_02280"/>
<evidence type="ECO:0000313" key="1">
    <source>
        <dbReference type="EMBL" id="KCZ91328.1"/>
    </source>
</evidence>